<dbReference type="CDD" id="cd05797">
    <property type="entry name" value="Ribosomal_L10"/>
    <property type="match status" value="1"/>
</dbReference>
<evidence type="ECO:0000256" key="1">
    <source>
        <dbReference type="ARBA" id="ARBA00008889"/>
    </source>
</evidence>
<keyword evidence="3 5" id="KW-0687">Ribonucleoprotein</keyword>
<dbReference type="AlphaFoldDB" id="A0A1U7ITQ1"/>
<evidence type="ECO:0000256" key="2">
    <source>
        <dbReference type="ARBA" id="ARBA00022980"/>
    </source>
</evidence>
<organism evidence="6 7">
    <name type="scientific">[Phormidium ambiguum] IAM M-71</name>
    <dbReference type="NCBI Taxonomy" id="454136"/>
    <lineage>
        <taxon>Bacteria</taxon>
        <taxon>Bacillati</taxon>
        <taxon>Cyanobacteriota</taxon>
        <taxon>Cyanophyceae</taxon>
        <taxon>Oscillatoriophycideae</taxon>
        <taxon>Aerosakkonematales</taxon>
        <taxon>Aerosakkonemataceae</taxon>
        <taxon>Floridanema</taxon>
    </lineage>
</organism>
<dbReference type="SUPFAM" id="SSF160369">
    <property type="entry name" value="Ribosomal protein L10-like"/>
    <property type="match status" value="1"/>
</dbReference>
<protein>
    <recommendedName>
        <fullName evidence="4 5">Large ribosomal subunit protein uL10</fullName>
    </recommendedName>
</protein>
<evidence type="ECO:0000256" key="4">
    <source>
        <dbReference type="ARBA" id="ARBA00035202"/>
    </source>
</evidence>
<dbReference type="EMBL" id="MRCE01000001">
    <property type="protein sequence ID" value="OKH40831.1"/>
    <property type="molecule type" value="Genomic_DNA"/>
</dbReference>
<dbReference type="RefSeq" id="WP_073591505.1">
    <property type="nucleotide sequence ID" value="NZ_MRCE01000001.1"/>
</dbReference>
<dbReference type="GO" id="GO:0006412">
    <property type="term" value="P:translation"/>
    <property type="evidence" value="ECO:0007669"/>
    <property type="project" value="UniProtKB-UniRule"/>
</dbReference>
<dbReference type="STRING" id="454136.NIES2119_00510"/>
<keyword evidence="5" id="KW-0694">RNA-binding</keyword>
<keyword evidence="5" id="KW-0699">rRNA-binding</keyword>
<sequence>MGRTKESKDAIITELKESLSESQMAIVIDYQGLSVAEITDLRRRLRPKGASCKVTKNTLMGIAVDGDDRWQPMEEFLKGSSAFLLVKDDFGGAIKAYQDFQKATKKSALRGGVMDGKALSEADIKAIADLPSKEQLMAQIAGALNAVTAKIAIGIKEVPASVARGLQAYADKDKDNNGASNEAA</sequence>
<comment type="similarity">
    <text evidence="1 5">Belongs to the universal ribosomal protein uL10 family.</text>
</comment>
<dbReference type="GO" id="GO:0070180">
    <property type="term" value="F:large ribosomal subunit rRNA binding"/>
    <property type="evidence" value="ECO:0007669"/>
    <property type="project" value="UniProtKB-UniRule"/>
</dbReference>
<evidence type="ECO:0000256" key="3">
    <source>
        <dbReference type="ARBA" id="ARBA00023274"/>
    </source>
</evidence>
<comment type="function">
    <text evidence="5">Forms part of the ribosomal stalk, playing a central role in the interaction of the ribosome with GTP-bound translation factors.</text>
</comment>
<dbReference type="Gene3D" id="3.30.70.1730">
    <property type="match status" value="1"/>
</dbReference>
<dbReference type="PROSITE" id="PS01109">
    <property type="entry name" value="RIBOSOMAL_L10"/>
    <property type="match status" value="1"/>
</dbReference>
<comment type="subunit">
    <text evidence="5">Part of the ribosomal stalk of the 50S ribosomal subunit. The N-terminus interacts with L11 and the large rRNA to form the base of the stalk. The C-terminus forms an elongated spine to which L12 dimers bind in a sequential fashion forming a multimeric L10(L12)X complex.</text>
</comment>
<dbReference type="Pfam" id="PF00466">
    <property type="entry name" value="Ribosomal_L10"/>
    <property type="match status" value="1"/>
</dbReference>
<dbReference type="Proteomes" id="UP000185860">
    <property type="component" value="Unassembled WGS sequence"/>
</dbReference>
<dbReference type="OrthoDB" id="9808307at2"/>
<reference evidence="6 7" key="1">
    <citation type="submission" date="2016-11" db="EMBL/GenBank/DDBJ databases">
        <title>Draft Genome Sequences of Nine Cyanobacterial Strains from Diverse Habitats.</title>
        <authorList>
            <person name="Zhu T."/>
            <person name="Hou S."/>
            <person name="Lu X."/>
            <person name="Hess W.R."/>
        </authorList>
    </citation>
    <scope>NUCLEOTIDE SEQUENCE [LARGE SCALE GENOMIC DNA]</scope>
    <source>
        <strain evidence="6 7">IAM M-71</strain>
    </source>
</reference>
<evidence type="ECO:0000313" key="7">
    <source>
        <dbReference type="Proteomes" id="UP000185860"/>
    </source>
</evidence>
<comment type="caution">
    <text evidence="6">The sequence shown here is derived from an EMBL/GenBank/DDBJ whole genome shotgun (WGS) entry which is preliminary data.</text>
</comment>
<dbReference type="Gene3D" id="6.10.250.290">
    <property type="match status" value="1"/>
</dbReference>
<dbReference type="NCBIfam" id="NF000955">
    <property type="entry name" value="PRK00099.1-1"/>
    <property type="match status" value="1"/>
</dbReference>
<dbReference type="InterPro" id="IPR002363">
    <property type="entry name" value="Ribosomal_uL10_CS_bac"/>
</dbReference>
<accession>A0A1U7ITQ1</accession>
<proteinExistence type="inferred from homology"/>
<dbReference type="InterPro" id="IPR043141">
    <property type="entry name" value="Ribosomal_uL10-like_sf"/>
</dbReference>
<dbReference type="GO" id="GO:0015934">
    <property type="term" value="C:large ribosomal subunit"/>
    <property type="evidence" value="ECO:0007669"/>
    <property type="project" value="InterPro"/>
</dbReference>
<dbReference type="InterPro" id="IPR022973">
    <property type="entry name" value="Ribosomal_uL10_bac"/>
</dbReference>
<dbReference type="GO" id="GO:0003735">
    <property type="term" value="F:structural constituent of ribosome"/>
    <property type="evidence" value="ECO:0007669"/>
    <property type="project" value="InterPro"/>
</dbReference>
<dbReference type="PANTHER" id="PTHR11560">
    <property type="entry name" value="39S RIBOSOMAL PROTEIN L10, MITOCHONDRIAL"/>
    <property type="match status" value="1"/>
</dbReference>
<dbReference type="InterPro" id="IPR047865">
    <property type="entry name" value="Ribosomal_uL10_bac_type"/>
</dbReference>
<evidence type="ECO:0000256" key="5">
    <source>
        <dbReference type="HAMAP-Rule" id="MF_00362"/>
    </source>
</evidence>
<dbReference type="HAMAP" id="MF_00362">
    <property type="entry name" value="Ribosomal_uL10"/>
    <property type="match status" value="1"/>
</dbReference>
<dbReference type="InterPro" id="IPR001790">
    <property type="entry name" value="Ribosomal_uL10"/>
</dbReference>
<gene>
    <name evidence="5" type="primary">rplJ</name>
    <name evidence="5" type="synonym">rpl10</name>
    <name evidence="6" type="ORF">NIES2119_00510</name>
</gene>
<keyword evidence="2 5" id="KW-0689">Ribosomal protein</keyword>
<name>A0A1U7ITQ1_9CYAN</name>
<evidence type="ECO:0000313" key="6">
    <source>
        <dbReference type="EMBL" id="OKH40831.1"/>
    </source>
</evidence>